<feature type="compositionally biased region" description="Polar residues" evidence="1">
    <location>
        <begin position="1"/>
        <end position="13"/>
    </location>
</feature>
<dbReference type="AlphaFoldDB" id="A0A381NJS4"/>
<protein>
    <submittedName>
        <fullName evidence="2">Uncharacterized protein</fullName>
    </submittedName>
</protein>
<gene>
    <name evidence="2" type="ORF">METZ01_LOCUS7645</name>
</gene>
<feature type="region of interest" description="Disordered" evidence="1">
    <location>
        <begin position="1"/>
        <end position="26"/>
    </location>
</feature>
<organism evidence="2">
    <name type="scientific">marine metagenome</name>
    <dbReference type="NCBI Taxonomy" id="408172"/>
    <lineage>
        <taxon>unclassified sequences</taxon>
        <taxon>metagenomes</taxon>
        <taxon>ecological metagenomes</taxon>
    </lineage>
</organism>
<evidence type="ECO:0000256" key="1">
    <source>
        <dbReference type="SAM" id="MobiDB-lite"/>
    </source>
</evidence>
<accession>A0A381NJS4</accession>
<name>A0A381NJS4_9ZZZZ</name>
<proteinExistence type="predicted"/>
<sequence>MTFTAVANPTTEEPGTKCRSRDRKPYTPEPIVATVWWWTANGRTAGMENQFSTKAAIPLRFRCLGSNSAKYPKRYRVDLAQALDPMPELDKKEMKALGIAICEALSRQLGVEVAAFSADVIDTVLDGD</sequence>
<dbReference type="EMBL" id="UINC01000408">
    <property type="protein sequence ID" value="SUZ54791.1"/>
    <property type="molecule type" value="Genomic_DNA"/>
</dbReference>
<evidence type="ECO:0000313" key="2">
    <source>
        <dbReference type="EMBL" id="SUZ54791.1"/>
    </source>
</evidence>
<reference evidence="2" key="1">
    <citation type="submission" date="2018-05" db="EMBL/GenBank/DDBJ databases">
        <authorList>
            <person name="Lanie J.A."/>
            <person name="Ng W.-L."/>
            <person name="Kazmierczak K.M."/>
            <person name="Andrzejewski T.M."/>
            <person name="Davidsen T.M."/>
            <person name="Wayne K.J."/>
            <person name="Tettelin H."/>
            <person name="Glass J.I."/>
            <person name="Rusch D."/>
            <person name="Podicherti R."/>
            <person name="Tsui H.-C.T."/>
            <person name="Winkler M.E."/>
        </authorList>
    </citation>
    <scope>NUCLEOTIDE SEQUENCE</scope>
</reference>